<evidence type="ECO:0000256" key="3">
    <source>
        <dbReference type="ARBA" id="ARBA00022692"/>
    </source>
</evidence>
<dbReference type="InterPro" id="IPR050746">
    <property type="entry name" value="DAACS"/>
</dbReference>
<evidence type="ECO:0000256" key="5">
    <source>
        <dbReference type="ARBA" id="ARBA00023136"/>
    </source>
</evidence>
<evidence type="ECO:0000256" key="6">
    <source>
        <dbReference type="SAM" id="Phobius"/>
    </source>
</evidence>
<dbReference type="GO" id="GO:0015293">
    <property type="term" value="F:symporter activity"/>
    <property type="evidence" value="ECO:0007669"/>
    <property type="project" value="InterPro"/>
</dbReference>
<gene>
    <name evidence="7" type="ORF">BST83_07250</name>
</gene>
<comment type="subcellular location">
    <subcellularLocation>
        <location evidence="1">Membrane</location>
        <topology evidence="1">Multi-pass membrane protein</topology>
    </subcellularLocation>
</comment>
<keyword evidence="4 6" id="KW-1133">Transmembrane helix</keyword>
<proteinExistence type="predicted"/>
<reference evidence="7 8" key="1">
    <citation type="submission" date="2016-11" db="EMBL/GenBank/DDBJ databases">
        <title>Trade-off between light-utilization and light-protection in marine flavobacteria.</title>
        <authorList>
            <person name="Kumagai Y."/>
        </authorList>
    </citation>
    <scope>NUCLEOTIDE SEQUENCE [LARGE SCALE GENOMIC DNA]</scope>
    <source>
        <strain evidence="7 8">ATCC 700397</strain>
    </source>
</reference>
<comment type="caution">
    <text evidence="7">The sequence shown here is derived from an EMBL/GenBank/DDBJ whole genome shotgun (WGS) entry which is preliminary data.</text>
</comment>
<dbReference type="Gene3D" id="1.10.3860.10">
    <property type="entry name" value="Sodium:dicarboxylate symporter"/>
    <property type="match status" value="1"/>
</dbReference>
<accession>A0A2S7KWG1</accession>
<dbReference type="AlphaFoldDB" id="A0A2S7KWG1"/>
<dbReference type="Proteomes" id="UP000239522">
    <property type="component" value="Unassembled WGS sequence"/>
</dbReference>
<organism evidence="7 8">
    <name type="scientific">Polaribacter filamentus</name>
    <dbReference type="NCBI Taxonomy" id="53483"/>
    <lineage>
        <taxon>Bacteria</taxon>
        <taxon>Pseudomonadati</taxon>
        <taxon>Bacteroidota</taxon>
        <taxon>Flavobacteriia</taxon>
        <taxon>Flavobacteriales</taxon>
        <taxon>Flavobacteriaceae</taxon>
    </lineage>
</organism>
<name>A0A2S7KWG1_9FLAO</name>
<dbReference type="PANTHER" id="PTHR11958">
    <property type="entry name" value="SODIUM/DICARBOXYLATE SYMPORTER-RELATED"/>
    <property type="match status" value="1"/>
</dbReference>
<dbReference type="InterPro" id="IPR001991">
    <property type="entry name" value="Na-dicarboxylate_symporter"/>
</dbReference>
<feature type="transmembrane region" description="Helical" evidence="6">
    <location>
        <begin position="77"/>
        <end position="97"/>
    </location>
</feature>
<dbReference type="EMBL" id="MQUA01000013">
    <property type="protein sequence ID" value="PQB06971.1"/>
    <property type="molecule type" value="Genomic_DNA"/>
</dbReference>
<feature type="transmembrane region" description="Helical" evidence="6">
    <location>
        <begin position="20"/>
        <end position="40"/>
    </location>
</feature>
<keyword evidence="3 6" id="KW-0812">Transmembrane</keyword>
<evidence type="ECO:0000313" key="7">
    <source>
        <dbReference type="EMBL" id="PQB06971.1"/>
    </source>
</evidence>
<dbReference type="PANTHER" id="PTHR11958:SF63">
    <property type="entry name" value="AMINO ACID TRANSPORTER"/>
    <property type="match status" value="1"/>
</dbReference>
<dbReference type="RefSeq" id="WP_254712444.1">
    <property type="nucleotide sequence ID" value="NZ_MQUA01000013.1"/>
</dbReference>
<protein>
    <recommendedName>
        <fullName evidence="9">Dicarboxylate/amino acid:cation symporter</fullName>
    </recommendedName>
</protein>
<dbReference type="SUPFAM" id="SSF118215">
    <property type="entry name" value="Proton glutamate symport protein"/>
    <property type="match status" value="1"/>
</dbReference>
<sequence>MDGTPLFQCVTTLFMAQVYGVELSIMSLLLIIFTVVAATLRKPTIPGVGVIILTTVLQSAEIPIDGLIIIIKGIDCILGMFITAVIVIDDLTAFVVFDKFM</sequence>
<keyword evidence="5 6" id="KW-0472">Membrane</keyword>
<keyword evidence="8" id="KW-1185">Reference proteome</keyword>
<evidence type="ECO:0000256" key="2">
    <source>
        <dbReference type="ARBA" id="ARBA00022448"/>
    </source>
</evidence>
<keyword evidence="2" id="KW-0813">Transport</keyword>
<evidence type="ECO:0000256" key="1">
    <source>
        <dbReference type="ARBA" id="ARBA00004141"/>
    </source>
</evidence>
<evidence type="ECO:0000313" key="8">
    <source>
        <dbReference type="Proteomes" id="UP000239522"/>
    </source>
</evidence>
<dbReference type="InterPro" id="IPR036458">
    <property type="entry name" value="Na:dicarbo_symporter_sf"/>
</dbReference>
<evidence type="ECO:0000256" key="4">
    <source>
        <dbReference type="ARBA" id="ARBA00022989"/>
    </source>
</evidence>
<dbReference type="Pfam" id="PF00375">
    <property type="entry name" value="SDF"/>
    <property type="match status" value="1"/>
</dbReference>
<evidence type="ECO:0008006" key="9">
    <source>
        <dbReference type="Google" id="ProtNLM"/>
    </source>
</evidence>
<dbReference type="GO" id="GO:0016020">
    <property type="term" value="C:membrane"/>
    <property type="evidence" value="ECO:0007669"/>
    <property type="project" value="UniProtKB-SubCell"/>
</dbReference>